<accession>A0A934I0E4</accession>
<dbReference type="AlphaFoldDB" id="A0A934I0E4"/>
<feature type="region of interest" description="Disordered" evidence="1">
    <location>
        <begin position="129"/>
        <end position="174"/>
    </location>
</feature>
<gene>
    <name evidence="3" type="ORF">JDV75_09160</name>
</gene>
<organism evidence="3 4">
    <name type="scientific">Corynebacterium meridianum</name>
    <dbReference type="NCBI Taxonomy" id="2765363"/>
    <lineage>
        <taxon>Bacteria</taxon>
        <taxon>Bacillati</taxon>
        <taxon>Actinomycetota</taxon>
        <taxon>Actinomycetes</taxon>
        <taxon>Mycobacteriales</taxon>
        <taxon>Corynebacteriaceae</taxon>
        <taxon>Corynebacterium</taxon>
    </lineage>
</organism>
<evidence type="ECO:0000256" key="1">
    <source>
        <dbReference type="SAM" id="MobiDB-lite"/>
    </source>
</evidence>
<feature type="compositionally biased region" description="Pro residues" evidence="1">
    <location>
        <begin position="163"/>
        <end position="174"/>
    </location>
</feature>
<protein>
    <recommendedName>
        <fullName evidence="5">Secreted protein</fullName>
    </recommendedName>
</protein>
<dbReference type="EMBL" id="JAEIOS010000013">
    <property type="protein sequence ID" value="MBI8989922.1"/>
    <property type="molecule type" value="Genomic_DNA"/>
</dbReference>
<feature type="chain" id="PRO_5037818980" description="Secreted protein" evidence="2">
    <location>
        <begin position="27"/>
        <end position="213"/>
    </location>
</feature>
<evidence type="ECO:0000256" key="2">
    <source>
        <dbReference type="SAM" id="SignalP"/>
    </source>
</evidence>
<comment type="caution">
    <text evidence="3">The sequence shown here is derived from an EMBL/GenBank/DDBJ whole genome shotgun (WGS) entry which is preliminary data.</text>
</comment>
<name>A0A934I0E4_9CORY</name>
<evidence type="ECO:0008006" key="5">
    <source>
        <dbReference type="Google" id="ProtNLM"/>
    </source>
</evidence>
<keyword evidence="2" id="KW-0732">Signal</keyword>
<evidence type="ECO:0000313" key="4">
    <source>
        <dbReference type="Proteomes" id="UP000645966"/>
    </source>
</evidence>
<reference evidence="3" key="1">
    <citation type="submission" date="2020-12" db="EMBL/GenBank/DDBJ databases">
        <title>Genome public.</title>
        <authorList>
            <person name="Sun Q."/>
        </authorList>
    </citation>
    <scope>NUCLEOTIDE SEQUENCE</scope>
    <source>
        <strain evidence="3">CCM 8863</strain>
    </source>
</reference>
<dbReference type="Proteomes" id="UP000645966">
    <property type="component" value="Unassembled WGS sequence"/>
</dbReference>
<feature type="signal peptide" evidence="2">
    <location>
        <begin position="1"/>
        <end position="26"/>
    </location>
</feature>
<proteinExistence type="predicted"/>
<evidence type="ECO:0000313" key="3">
    <source>
        <dbReference type="EMBL" id="MBI8989922.1"/>
    </source>
</evidence>
<dbReference type="RefSeq" id="WP_198738938.1">
    <property type="nucleotide sequence ID" value="NZ_JAEIOS010000013.1"/>
</dbReference>
<sequence length="213" mass="21351">MSIRRFAAVSSASLIVVTGLAVPASAADAEAEVNNAVSKVNSITALVQFAPCSRVRSELDSRGGGYRTTGDLRDRAAGEVAGQIARVERRAGGINAAQRQRLNDAFWAGANAGIAKARSCGIVTEGPASGAPAGNGGAPANPGPAPANHGKNTSPAPAQAAPAPGPALPFPVPAPVQDALRGTVIRVPNPLDPARPFEVVVPAFLAPLFGLSS</sequence>
<keyword evidence="4" id="KW-1185">Reference proteome</keyword>